<evidence type="ECO:0000313" key="3">
    <source>
        <dbReference type="EMBL" id="KZS13169.1"/>
    </source>
</evidence>
<dbReference type="Proteomes" id="UP000076858">
    <property type="component" value="Unassembled WGS sequence"/>
</dbReference>
<dbReference type="Pfam" id="PF01429">
    <property type="entry name" value="MBD"/>
    <property type="match status" value="1"/>
</dbReference>
<evidence type="ECO:0000313" key="4">
    <source>
        <dbReference type="Proteomes" id="UP000076858"/>
    </source>
</evidence>
<evidence type="ECO:0000256" key="1">
    <source>
        <dbReference type="SAM" id="MobiDB-lite"/>
    </source>
</evidence>
<dbReference type="SMART" id="SM00391">
    <property type="entry name" value="MBD"/>
    <property type="match status" value="1"/>
</dbReference>
<dbReference type="InterPro" id="IPR016177">
    <property type="entry name" value="DNA-bd_dom_sf"/>
</dbReference>
<protein>
    <recommendedName>
        <fullName evidence="2">MBD domain-containing protein</fullName>
    </recommendedName>
</protein>
<dbReference type="PROSITE" id="PS50982">
    <property type="entry name" value="MBD"/>
    <property type="match status" value="1"/>
</dbReference>
<dbReference type="CDD" id="cd00122">
    <property type="entry name" value="MBD"/>
    <property type="match status" value="1"/>
</dbReference>
<proteinExistence type="predicted"/>
<gene>
    <name evidence="3" type="ORF">APZ42_021652</name>
</gene>
<evidence type="ECO:0000259" key="2">
    <source>
        <dbReference type="PROSITE" id="PS50982"/>
    </source>
</evidence>
<keyword evidence="4" id="KW-1185">Reference proteome</keyword>
<feature type="domain" description="MBD" evidence="2">
    <location>
        <begin position="23"/>
        <end position="96"/>
    </location>
</feature>
<name>A0A164WDH5_9CRUS</name>
<dbReference type="SUPFAM" id="SSF54171">
    <property type="entry name" value="DNA-binding domain"/>
    <property type="match status" value="1"/>
</dbReference>
<comment type="caution">
    <text evidence="3">The sequence shown here is derived from an EMBL/GenBank/DDBJ whole genome shotgun (WGS) entry which is preliminary data.</text>
</comment>
<organism evidence="3 4">
    <name type="scientific">Daphnia magna</name>
    <dbReference type="NCBI Taxonomy" id="35525"/>
    <lineage>
        <taxon>Eukaryota</taxon>
        <taxon>Metazoa</taxon>
        <taxon>Ecdysozoa</taxon>
        <taxon>Arthropoda</taxon>
        <taxon>Crustacea</taxon>
        <taxon>Branchiopoda</taxon>
        <taxon>Diplostraca</taxon>
        <taxon>Cladocera</taxon>
        <taxon>Anomopoda</taxon>
        <taxon>Daphniidae</taxon>
        <taxon>Daphnia</taxon>
    </lineage>
</organism>
<feature type="region of interest" description="Disordered" evidence="1">
    <location>
        <begin position="134"/>
        <end position="179"/>
    </location>
</feature>
<sequence>MSNSSSSITSTKSNGRKSCSDFNILSPLLKEPFKKGWKREVVYRTIVGNERRNMCDIYYFTPDGKKLRSGRELSNYLNGTNSSFKLENFTFCREPIGMDVKHEVLRFARSKTHQDEEASKCALIMNNETVRTRPKKVLRRSYQKEDDEEKALPAKESTSKASAPVIGDNNTSSKRNQTRLRNTRALIHKTMHSSDLTLTLHNSSCKSDIGYTSGQSNIEERFKSPVSSASPNQIYEEKTESPVQQSLALTLESPETLREPQPHSLPLITLLPCGTTLVLSDSQIITIISSNINSSITPVRRSETISPKVSLPPVTDLSQLTDLSSVAFLSPKAVTSLNSTKFEQCAKSIPGSTPIRRILLPKTDGFTVPRFLPGYEGQVSLAPFGTVNRKRSYWASIGQAIIEEGLKKAMLAHACPTSGMVEETPVRVTEKRRKHVPKRFQDVLRPPSPTTTVQLTCKDYFALRKQRRQQQLFSQSSVTGSSITSN</sequence>
<dbReference type="AlphaFoldDB" id="A0A164WDH5"/>
<dbReference type="GO" id="GO:0003677">
    <property type="term" value="F:DNA binding"/>
    <property type="evidence" value="ECO:0007669"/>
    <property type="project" value="InterPro"/>
</dbReference>
<dbReference type="Gene3D" id="3.30.890.10">
    <property type="entry name" value="Methyl-cpg-binding Protein 2, Chain A"/>
    <property type="match status" value="1"/>
</dbReference>
<reference evidence="3 4" key="1">
    <citation type="submission" date="2016-03" db="EMBL/GenBank/DDBJ databases">
        <title>EvidentialGene: Evidence-directed Construction of Genes on Genomes.</title>
        <authorList>
            <person name="Gilbert D.G."/>
            <person name="Choi J.-H."/>
            <person name="Mockaitis K."/>
            <person name="Colbourne J."/>
            <person name="Pfrender M."/>
        </authorList>
    </citation>
    <scope>NUCLEOTIDE SEQUENCE [LARGE SCALE GENOMIC DNA]</scope>
    <source>
        <strain evidence="3 4">Xinb3</strain>
        <tissue evidence="3">Complete organism</tissue>
    </source>
</reference>
<accession>A0A164WDH5</accession>
<dbReference type="STRING" id="35525.A0A164WDH5"/>
<feature type="region of interest" description="Disordered" evidence="1">
    <location>
        <begin position="221"/>
        <end position="243"/>
    </location>
</feature>
<dbReference type="EMBL" id="LRGB01001253">
    <property type="protein sequence ID" value="KZS13169.1"/>
    <property type="molecule type" value="Genomic_DNA"/>
</dbReference>
<dbReference type="OrthoDB" id="6369441at2759"/>
<dbReference type="InterPro" id="IPR001739">
    <property type="entry name" value="Methyl_CpG_DNA-bd"/>
</dbReference>